<dbReference type="EMBL" id="JACWEZ010000004">
    <property type="protein sequence ID" value="MBD1222720.1"/>
    <property type="molecule type" value="Genomic_DNA"/>
</dbReference>
<dbReference type="Proteomes" id="UP000621631">
    <property type="component" value="Unassembled WGS sequence"/>
</dbReference>
<dbReference type="InterPro" id="IPR014245">
    <property type="entry name" value="Spore_III_AF"/>
</dbReference>
<sequence length="206" mass="23461">MSILIDWITQIIIFLLLATVIELLVSSTKMKKYVKLVTGLILVLILLKPIFYVLQIDIEQAVRTSINQVNLERNQDKSITNLIEFQKSEIQTTHDAYILKQMAVQLTEIAEKPLLENYRVEIKNIDFQFTEASEVSFEGLEKVIVYIKESKGGEGAVSLVDDVVIDMNNPVETKGNENNEQIEAFLRELWEMGDKDLTVIKEGGIT</sequence>
<dbReference type="RefSeq" id="WP_189777918.1">
    <property type="nucleotide sequence ID" value="NZ_JACWEZ010000004.1"/>
</dbReference>
<reference evidence="2 3" key="1">
    <citation type="submission" date="2020-09" db="EMBL/GenBank/DDBJ databases">
        <title>Draft Genome Sequences of Oil-Oxidizing Bacteria Halomonas titanicae, Marinobacter lutaoensis, and Virgibacillus halodenitrificans Isolated from Highly Saline Environments.</title>
        <authorList>
            <person name="Grouzdev D.S."/>
            <person name="Sokolova D.S."/>
            <person name="Semenova E.M."/>
            <person name="Borzenkov I.A."/>
            <person name="Bidzhieva S.K."/>
            <person name="Poltaraus A.B."/>
            <person name="Nazina T.N."/>
        </authorList>
    </citation>
    <scope>NUCLEOTIDE SEQUENCE [LARGE SCALE GENOMIC DNA]</scope>
    <source>
        <strain evidence="2 3">VKM B-3472D</strain>
    </source>
</reference>
<feature type="transmembrane region" description="Helical" evidence="1">
    <location>
        <begin position="33"/>
        <end position="54"/>
    </location>
</feature>
<dbReference type="NCBIfam" id="TIGR02896">
    <property type="entry name" value="spore_III_AF"/>
    <property type="match status" value="1"/>
</dbReference>
<accession>A0ABR7VLC0</accession>
<feature type="transmembrane region" description="Helical" evidence="1">
    <location>
        <begin position="7"/>
        <end position="26"/>
    </location>
</feature>
<evidence type="ECO:0000313" key="2">
    <source>
        <dbReference type="EMBL" id="MBD1222720.1"/>
    </source>
</evidence>
<evidence type="ECO:0000256" key="1">
    <source>
        <dbReference type="SAM" id="Phobius"/>
    </source>
</evidence>
<evidence type="ECO:0000313" key="3">
    <source>
        <dbReference type="Proteomes" id="UP000621631"/>
    </source>
</evidence>
<protein>
    <submittedName>
        <fullName evidence="2">Stage III sporulation protein AF</fullName>
    </submittedName>
</protein>
<proteinExistence type="predicted"/>
<keyword evidence="1" id="KW-0812">Transmembrane</keyword>
<organism evidence="2 3">
    <name type="scientific">Virgibacillus halodenitrificans</name>
    <name type="common">Bacillus halodenitrificans</name>
    <dbReference type="NCBI Taxonomy" id="1482"/>
    <lineage>
        <taxon>Bacteria</taxon>
        <taxon>Bacillati</taxon>
        <taxon>Bacillota</taxon>
        <taxon>Bacilli</taxon>
        <taxon>Bacillales</taxon>
        <taxon>Bacillaceae</taxon>
        <taxon>Virgibacillus</taxon>
    </lineage>
</organism>
<name>A0ABR7VLC0_VIRHA</name>
<gene>
    <name evidence="2" type="primary">spoIIIAF</name>
    <name evidence="2" type="ORF">IC602_08865</name>
</gene>
<keyword evidence="1" id="KW-0472">Membrane</keyword>
<keyword evidence="3" id="KW-1185">Reference proteome</keyword>
<keyword evidence="1" id="KW-1133">Transmembrane helix</keyword>
<dbReference type="Pfam" id="PF09581">
    <property type="entry name" value="Spore_III_AF"/>
    <property type="match status" value="1"/>
</dbReference>
<comment type="caution">
    <text evidence="2">The sequence shown here is derived from an EMBL/GenBank/DDBJ whole genome shotgun (WGS) entry which is preliminary data.</text>
</comment>